<proteinExistence type="predicted"/>
<evidence type="ECO:0008006" key="3">
    <source>
        <dbReference type="Google" id="ProtNLM"/>
    </source>
</evidence>
<dbReference type="PATRIC" id="fig|1121439.3.peg.848"/>
<protein>
    <recommendedName>
        <fullName evidence="3">Dissimilatory siroheme-sulfite reductase, gamma subunit-like protein</fullName>
    </recommendedName>
</protein>
<dbReference type="eggNOG" id="COG2920">
    <property type="taxonomic scope" value="Bacteria"/>
</dbReference>
<accession>S7TER9</accession>
<gene>
    <name evidence="1" type="ORF">dsat_2453</name>
</gene>
<organism evidence="1 2">
    <name type="scientific">Alkalidesulfovibrio alkalitolerans DSM 16529</name>
    <dbReference type="NCBI Taxonomy" id="1121439"/>
    <lineage>
        <taxon>Bacteria</taxon>
        <taxon>Pseudomonadati</taxon>
        <taxon>Thermodesulfobacteriota</taxon>
        <taxon>Desulfovibrionia</taxon>
        <taxon>Desulfovibrionales</taxon>
        <taxon>Desulfovibrionaceae</taxon>
        <taxon>Alkalidesulfovibrio</taxon>
    </lineage>
</organism>
<dbReference type="EMBL" id="ATHI01000005">
    <property type="protein sequence ID" value="EPR35090.1"/>
    <property type="molecule type" value="Genomic_DNA"/>
</dbReference>
<name>S7TER9_9BACT</name>
<dbReference type="AlphaFoldDB" id="S7TER9"/>
<comment type="caution">
    <text evidence="1">The sequence shown here is derived from an EMBL/GenBank/DDBJ whole genome shotgun (WGS) entry which is preliminary data.</text>
</comment>
<reference evidence="1 2" key="1">
    <citation type="journal article" date="2013" name="Genome Announc.">
        <title>Draft genome sequences for three mercury-methylating, sulfate-reducing bacteria.</title>
        <authorList>
            <person name="Brown S.D."/>
            <person name="Hurt R.A.Jr."/>
            <person name="Gilmour C.C."/>
            <person name="Elias D.A."/>
        </authorList>
    </citation>
    <scope>NUCLEOTIDE SEQUENCE [LARGE SCALE GENOMIC DNA]</scope>
    <source>
        <strain evidence="1 2">DSM 16529</strain>
    </source>
</reference>
<evidence type="ECO:0000313" key="2">
    <source>
        <dbReference type="Proteomes" id="UP000014975"/>
    </source>
</evidence>
<dbReference type="STRING" id="1121439.dsat_2453"/>
<dbReference type="OrthoDB" id="5432324at2"/>
<dbReference type="RefSeq" id="WP_020886339.1">
    <property type="nucleotide sequence ID" value="NZ_ATHI01000005.1"/>
</dbReference>
<dbReference type="Proteomes" id="UP000014975">
    <property type="component" value="Unassembled WGS sequence"/>
</dbReference>
<evidence type="ECO:0000313" key="1">
    <source>
        <dbReference type="EMBL" id="EPR35090.1"/>
    </source>
</evidence>
<keyword evidence="2" id="KW-1185">Reference proteome</keyword>
<sequence>MSVTPEALLAKVKEMYPEIAKYKLKADMRYDEAKKTWVLELVKNGHVLVTHIEAEDAEKCLGGVECVYLTHQVGQFIRVYCEGGDSCKV</sequence>